<accession>A0A2S8GNF0</accession>
<dbReference type="PANTHER" id="PTHR10704">
    <property type="entry name" value="CARBOHYDRATE SULFOTRANSFERASE"/>
    <property type="match status" value="1"/>
</dbReference>
<protein>
    <submittedName>
        <fullName evidence="1">Sulfotransferase</fullName>
    </submittedName>
</protein>
<dbReference type="PANTHER" id="PTHR10704:SF44">
    <property type="entry name" value="LD35051P-RELATED"/>
    <property type="match status" value="1"/>
</dbReference>
<gene>
    <name evidence="1" type="ORF">C5Y93_12030</name>
</gene>
<dbReference type="GO" id="GO:0001517">
    <property type="term" value="F:N-acetylglucosamine 6-O-sulfotransferase activity"/>
    <property type="evidence" value="ECO:0007669"/>
    <property type="project" value="TreeGrafter"/>
</dbReference>
<dbReference type="Pfam" id="PF13469">
    <property type="entry name" value="Sulfotransfer_3"/>
    <property type="match status" value="1"/>
</dbReference>
<evidence type="ECO:0000313" key="1">
    <source>
        <dbReference type="EMBL" id="PQO45973.1"/>
    </source>
</evidence>
<dbReference type="Gene3D" id="3.40.50.300">
    <property type="entry name" value="P-loop containing nucleotide triphosphate hydrolases"/>
    <property type="match status" value="1"/>
</dbReference>
<dbReference type="InterPro" id="IPR027417">
    <property type="entry name" value="P-loop_NTPase"/>
</dbReference>
<dbReference type="Proteomes" id="UP000237819">
    <property type="component" value="Unassembled WGS sequence"/>
</dbReference>
<reference evidence="1 2" key="1">
    <citation type="submission" date="2018-02" db="EMBL/GenBank/DDBJ databases">
        <title>Comparative genomes isolates from brazilian mangrove.</title>
        <authorList>
            <person name="Araujo J.E."/>
            <person name="Taketani R.G."/>
            <person name="Silva M.C.P."/>
            <person name="Loureco M.V."/>
            <person name="Andreote F.D."/>
        </authorList>
    </citation>
    <scope>NUCLEOTIDE SEQUENCE [LARGE SCALE GENOMIC DNA]</scope>
    <source>
        <strain evidence="1 2">Nap-Phe MGV</strain>
    </source>
</reference>
<keyword evidence="1" id="KW-0808">Transferase</keyword>
<comment type="caution">
    <text evidence="1">The sequence shown here is derived from an EMBL/GenBank/DDBJ whole genome shotgun (WGS) entry which is preliminary data.</text>
</comment>
<dbReference type="AlphaFoldDB" id="A0A2S8GNF0"/>
<proteinExistence type="predicted"/>
<dbReference type="InterPro" id="IPR051135">
    <property type="entry name" value="Gal/GlcNAc/GalNAc_ST"/>
</dbReference>
<dbReference type="GO" id="GO:0006790">
    <property type="term" value="P:sulfur compound metabolic process"/>
    <property type="evidence" value="ECO:0007669"/>
    <property type="project" value="TreeGrafter"/>
</dbReference>
<evidence type="ECO:0000313" key="2">
    <source>
        <dbReference type="Proteomes" id="UP000237819"/>
    </source>
</evidence>
<dbReference type="EMBL" id="PUHZ01000012">
    <property type="protein sequence ID" value="PQO45973.1"/>
    <property type="molecule type" value="Genomic_DNA"/>
</dbReference>
<dbReference type="SUPFAM" id="SSF52540">
    <property type="entry name" value="P-loop containing nucleoside triphosphate hydrolases"/>
    <property type="match status" value="1"/>
</dbReference>
<sequence length="316" mass="36862">MNEKAFEAPIFVVGPLRSGTTLLRLMLDNHSDICNFGEFEYATKFARGSVFPETSEFIAKLNEDRQFCRDQFFINSDLSYCELIRSFLRQAHERSTKRFISASIHGRFDLIKQVWPNARFIFLLRDPRDVARSCIQMGWCGNVWYGSDYWKDVLDRWDGLMAQIEPSDFSVVRYEDLVRNPQSSLAGICDFIGIPYDESMLRFHETSTYQPIDVSLAEQWKTKLSKAEIGLVEGKCAGLMRKWGYEVTTDATGPGPLRRIALFCQSRTWRLKFNFKRYGLLLYVKMQLARRILPRGSSWRRTVLRQAQEVETLHLK</sequence>
<organism evidence="1 2">
    <name type="scientific">Blastopirellula marina</name>
    <dbReference type="NCBI Taxonomy" id="124"/>
    <lineage>
        <taxon>Bacteria</taxon>
        <taxon>Pseudomonadati</taxon>
        <taxon>Planctomycetota</taxon>
        <taxon>Planctomycetia</taxon>
        <taxon>Pirellulales</taxon>
        <taxon>Pirellulaceae</taxon>
        <taxon>Blastopirellula</taxon>
    </lineage>
</organism>
<dbReference type="GO" id="GO:0006044">
    <property type="term" value="P:N-acetylglucosamine metabolic process"/>
    <property type="evidence" value="ECO:0007669"/>
    <property type="project" value="TreeGrafter"/>
</dbReference>
<dbReference type="OrthoDB" id="9777890at2"/>
<dbReference type="RefSeq" id="WP_105335673.1">
    <property type="nucleotide sequence ID" value="NZ_PUHZ01000012.1"/>
</dbReference>
<name>A0A2S8GNF0_9BACT</name>